<dbReference type="InterPro" id="IPR021853">
    <property type="entry name" value="DUF3460"/>
</dbReference>
<evidence type="ECO:0000313" key="2">
    <source>
        <dbReference type="Proteomes" id="UP001165267"/>
    </source>
</evidence>
<reference evidence="1" key="1">
    <citation type="submission" date="2022-07" db="EMBL/GenBank/DDBJ databases">
        <authorList>
            <person name="Xamxidin M."/>
        </authorList>
    </citation>
    <scope>NUCLEOTIDE SEQUENCE</scope>
    <source>
        <strain evidence="1">YS8-69</strain>
    </source>
</reference>
<protein>
    <submittedName>
        <fullName evidence="1">DUF3460 family protein</fullName>
    </submittedName>
</protein>
<keyword evidence="2" id="KW-1185">Reference proteome</keyword>
<dbReference type="Proteomes" id="UP001165267">
    <property type="component" value="Unassembled WGS sequence"/>
</dbReference>
<organism evidence="1 2">
    <name type="scientific">Limnobacter parvus</name>
    <dbReference type="NCBI Taxonomy" id="2939690"/>
    <lineage>
        <taxon>Bacteria</taxon>
        <taxon>Pseudomonadati</taxon>
        <taxon>Pseudomonadota</taxon>
        <taxon>Betaproteobacteria</taxon>
        <taxon>Burkholderiales</taxon>
        <taxon>Burkholderiaceae</taxon>
        <taxon>Limnobacter</taxon>
    </lineage>
</organism>
<comment type="caution">
    <text evidence="1">The sequence shown here is derived from an EMBL/GenBank/DDBJ whole genome shotgun (WGS) entry which is preliminary data.</text>
</comment>
<sequence>MQYESEVTQFLTQLKNERPHLEGEQLKGRSLLWDKQLNLKLQEDFKEAKVPQKPYVYQNK</sequence>
<evidence type="ECO:0000313" key="1">
    <source>
        <dbReference type="EMBL" id="MCR2746061.1"/>
    </source>
</evidence>
<name>A0ABT1XFK9_9BURK</name>
<dbReference type="Pfam" id="PF11943">
    <property type="entry name" value="DUF3460"/>
    <property type="match status" value="1"/>
</dbReference>
<proteinExistence type="predicted"/>
<accession>A0ABT1XFK9</accession>
<gene>
    <name evidence="1" type="ORF">NSP04_05310</name>
</gene>
<dbReference type="RefSeq" id="WP_257511304.1">
    <property type="nucleotide sequence ID" value="NZ_JANKHG010000015.1"/>
</dbReference>
<dbReference type="EMBL" id="JANKHG010000015">
    <property type="protein sequence ID" value="MCR2746061.1"/>
    <property type="molecule type" value="Genomic_DNA"/>
</dbReference>